<keyword evidence="3" id="KW-1185">Reference proteome</keyword>
<evidence type="ECO:0000313" key="2">
    <source>
        <dbReference type="EnsemblPlants" id="cds.evm.model.01.1678"/>
    </source>
</evidence>
<feature type="region of interest" description="Disordered" evidence="1">
    <location>
        <begin position="1"/>
        <end position="28"/>
    </location>
</feature>
<feature type="region of interest" description="Disordered" evidence="1">
    <location>
        <begin position="40"/>
        <end position="98"/>
    </location>
</feature>
<dbReference type="Gramene" id="evm.model.01.1678">
    <property type="protein sequence ID" value="cds.evm.model.01.1678"/>
    <property type="gene ID" value="evm.TU.01.1678"/>
</dbReference>
<dbReference type="AlphaFoldDB" id="A0A803NI25"/>
<feature type="compositionally biased region" description="Polar residues" evidence="1">
    <location>
        <begin position="1"/>
        <end position="26"/>
    </location>
</feature>
<name>A0A803NI25_CANSA</name>
<evidence type="ECO:0000256" key="1">
    <source>
        <dbReference type="SAM" id="MobiDB-lite"/>
    </source>
</evidence>
<organism evidence="2 3">
    <name type="scientific">Cannabis sativa</name>
    <name type="common">Hemp</name>
    <name type="synonym">Marijuana</name>
    <dbReference type="NCBI Taxonomy" id="3483"/>
    <lineage>
        <taxon>Eukaryota</taxon>
        <taxon>Viridiplantae</taxon>
        <taxon>Streptophyta</taxon>
        <taxon>Embryophyta</taxon>
        <taxon>Tracheophyta</taxon>
        <taxon>Spermatophyta</taxon>
        <taxon>Magnoliopsida</taxon>
        <taxon>eudicotyledons</taxon>
        <taxon>Gunneridae</taxon>
        <taxon>Pentapetalae</taxon>
        <taxon>rosids</taxon>
        <taxon>fabids</taxon>
        <taxon>Rosales</taxon>
        <taxon>Cannabaceae</taxon>
        <taxon>Cannabis</taxon>
    </lineage>
</organism>
<protein>
    <submittedName>
        <fullName evidence="2">Uncharacterized protein</fullName>
    </submittedName>
</protein>
<dbReference type="EnsemblPlants" id="evm.model.01.1678">
    <property type="protein sequence ID" value="cds.evm.model.01.1678"/>
    <property type="gene ID" value="evm.TU.01.1678"/>
</dbReference>
<proteinExistence type="predicted"/>
<dbReference type="EMBL" id="UZAU01000042">
    <property type="status" value="NOT_ANNOTATED_CDS"/>
    <property type="molecule type" value="Genomic_DNA"/>
</dbReference>
<evidence type="ECO:0000313" key="3">
    <source>
        <dbReference type="Proteomes" id="UP000596661"/>
    </source>
</evidence>
<reference evidence="2" key="1">
    <citation type="submission" date="2018-11" db="EMBL/GenBank/DDBJ databases">
        <authorList>
            <person name="Grassa J C."/>
        </authorList>
    </citation>
    <scope>NUCLEOTIDE SEQUENCE [LARGE SCALE GENOMIC DNA]</scope>
</reference>
<accession>A0A803NI25</accession>
<dbReference type="Proteomes" id="UP000596661">
    <property type="component" value="Chromosome 1"/>
</dbReference>
<sequence length="98" mass="10269">MVNTRRTLAATSASSGLPQDPMTTDPNVRVPATTVISTNLMDVGNPANPAGPKKLNQHNCSSRPYQPNLSQWPGSAGQGRSAIGTFFQCGATPGHHNN</sequence>
<feature type="compositionally biased region" description="Polar residues" evidence="1">
    <location>
        <begin position="57"/>
        <end position="73"/>
    </location>
</feature>
<reference evidence="2" key="2">
    <citation type="submission" date="2021-03" db="UniProtKB">
        <authorList>
            <consortium name="EnsemblPlants"/>
        </authorList>
    </citation>
    <scope>IDENTIFICATION</scope>
</reference>